<name>A0ABW9ZUA1_9BACT</name>
<evidence type="ECO:0000313" key="3">
    <source>
        <dbReference type="Proteomes" id="UP000753802"/>
    </source>
</evidence>
<sequence>MKWKQKIVLILLLATGVATNTRAQDLNFSQYFNAPLIVNPANTGFNPDFDFRIGGNYRNKWGLSPSNPYRTMSVWADTKLFQDRFENGWLGLGGYLLKDAAGAGSLSATSGFATIAYHQMVGYNSLLSGGFGLGYTAKRIDISKLTSDNTWNGSFFDANIPSNEPYANSQASFLDLQVGLNYAYFASDKVYFNAGVSIGHINTPRESFFDPSVSDGRIDRRYSAFVNASIKLQDVWIVNPNVYVSKMGGNWETVVGFNANRDLTGNGVSQLILGLYYRNKDAFIPMVGYQVSDLKFTINYDATVSSMAANGTRGAYELSIVKSGIFPSSAGRAVKCPTVKF</sequence>
<keyword evidence="1" id="KW-0732">Signal</keyword>
<protein>
    <submittedName>
        <fullName evidence="2">Type IX secretion system membrane protein PorP/SprF</fullName>
    </submittedName>
</protein>
<feature type="chain" id="PRO_5045145720" evidence="1">
    <location>
        <begin position="24"/>
        <end position="341"/>
    </location>
</feature>
<dbReference type="Pfam" id="PF11751">
    <property type="entry name" value="PorP_SprF"/>
    <property type="match status" value="1"/>
</dbReference>
<organism evidence="2 3">
    <name type="scientific">Sediminibacterium roseum</name>
    <dbReference type="NCBI Taxonomy" id="1978412"/>
    <lineage>
        <taxon>Bacteria</taxon>
        <taxon>Pseudomonadati</taxon>
        <taxon>Bacteroidota</taxon>
        <taxon>Chitinophagia</taxon>
        <taxon>Chitinophagales</taxon>
        <taxon>Chitinophagaceae</taxon>
        <taxon>Sediminibacterium</taxon>
    </lineage>
</organism>
<feature type="signal peptide" evidence="1">
    <location>
        <begin position="1"/>
        <end position="23"/>
    </location>
</feature>
<proteinExistence type="predicted"/>
<keyword evidence="3" id="KW-1185">Reference proteome</keyword>
<dbReference type="EMBL" id="JAACJS010000011">
    <property type="protein sequence ID" value="NCI49819.1"/>
    <property type="molecule type" value="Genomic_DNA"/>
</dbReference>
<dbReference type="RefSeq" id="WP_161818126.1">
    <property type="nucleotide sequence ID" value="NZ_JAACJS010000011.1"/>
</dbReference>
<dbReference type="NCBIfam" id="TIGR03519">
    <property type="entry name" value="T9SS_PorP_fam"/>
    <property type="match status" value="1"/>
</dbReference>
<evidence type="ECO:0000256" key="1">
    <source>
        <dbReference type="SAM" id="SignalP"/>
    </source>
</evidence>
<gene>
    <name evidence="2" type="ORF">GWC95_07795</name>
</gene>
<dbReference type="InterPro" id="IPR019861">
    <property type="entry name" value="PorP/SprF_Bacteroidetes"/>
</dbReference>
<evidence type="ECO:0000313" key="2">
    <source>
        <dbReference type="EMBL" id="NCI49819.1"/>
    </source>
</evidence>
<accession>A0ABW9ZUA1</accession>
<reference evidence="2 3" key="1">
    <citation type="submission" date="2020-01" db="EMBL/GenBank/DDBJ databases">
        <title>Genome analysis.</title>
        <authorList>
            <person name="Wu S."/>
            <person name="Wang G."/>
        </authorList>
    </citation>
    <scope>NUCLEOTIDE SEQUENCE [LARGE SCALE GENOMIC DNA]</scope>
    <source>
        <strain evidence="2 3">SYL130</strain>
    </source>
</reference>
<dbReference type="Proteomes" id="UP000753802">
    <property type="component" value="Unassembled WGS sequence"/>
</dbReference>
<comment type="caution">
    <text evidence="2">The sequence shown here is derived from an EMBL/GenBank/DDBJ whole genome shotgun (WGS) entry which is preliminary data.</text>
</comment>